<keyword evidence="3" id="KW-1185">Reference proteome</keyword>
<dbReference type="AlphaFoldDB" id="A0A1S2LAE5"/>
<reference evidence="2 3" key="1">
    <citation type="submission" date="2016-10" db="EMBL/GenBank/DDBJ databases">
        <title>Draft genome sequences of four alkaliphilic bacteria belonging to the Anaerobacillus genus.</title>
        <authorList>
            <person name="Bassil N.M."/>
            <person name="Lloyd J.R."/>
        </authorList>
    </citation>
    <scope>NUCLEOTIDE SEQUENCE [LARGE SCALE GENOMIC DNA]</scope>
    <source>
        <strain evidence="2 3">DSM 15340</strain>
    </source>
</reference>
<feature type="chain" id="PRO_5039685662" evidence="1">
    <location>
        <begin position="22"/>
        <end position="124"/>
    </location>
</feature>
<organism evidence="2 3">
    <name type="scientific">Anaerobacillus arseniciselenatis</name>
    <dbReference type="NCBI Taxonomy" id="85682"/>
    <lineage>
        <taxon>Bacteria</taxon>
        <taxon>Bacillati</taxon>
        <taxon>Bacillota</taxon>
        <taxon>Bacilli</taxon>
        <taxon>Bacillales</taxon>
        <taxon>Bacillaceae</taxon>
        <taxon>Anaerobacillus</taxon>
    </lineage>
</organism>
<dbReference type="EMBL" id="MLQQ01000045">
    <property type="protein sequence ID" value="OIJ09294.1"/>
    <property type="molecule type" value="Genomic_DNA"/>
</dbReference>
<sequence>MKKLIYVVFILGLLGIMTGCSQDNTSMEIDEDLLEGKFDDFRGNIEKFNYEKADKLYAEITETLDNNKQIENRDVLKNYLISFYQVIEKGFIPYEEFLMDLPKGYDGIHSDILWRDYKIIFEND</sequence>
<keyword evidence="1" id="KW-0732">Signal</keyword>
<gene>
    <name evidence="2" type="ORF">BKP35_16615</name>
</gene>
<dbReference type="OrthoDB" id="9812878at2"/>
<dbReference type="RefSeq" id="WP_071314503.1">
    <property type="nucleotide sequence ID" value="NZ_MLQQ01000045.1"/>
</dbReference>
<proteinExistence type="predicted"/>
<accession>A0A1S2LAE5</accession>
<evidence type="ECO:0000313" key="3">
    <source>
        <dbReference type="Proteomes" id="UP000180098"/>
    </source>
</evidence>
<name>A0A1S2LAE5_9BACI</name>
<dbReference type="PROSITE" id="PS51257">
    <property type="entry name" value="PROKAR_LIPOPROTEIN"/>
    <property type="match status" value="1"/>
</dbReference>
<protein>
    <submittedName>
        <fullName evidence="2">Uncharacterized protein</fullName>
    </submittedName>
</protein>
<evidence type="ECO:0000256" key="1">
    <source>
        <dbReference type="SAM" id="SignalP"/>
    </source>
</evidence>
<feature type="signal peptide" evidence="1">
    <location>
        <begin position="1"/>
        <end position="21"/>
    </location>
</feature>
<dbReference type="Proteomes" id="UP000180098">
    <property type="component" value="Unassembled WGS sequence"/>
</dbReference>
<evidence type="ECO:0000313" key="2">
    <source>
        <dbReference type="EMBL" id="OIJ09294.1"/>
    </source>
</evidence>
<comment type="caution">
    <text evidence="2">The sequence shown here is derived from an EMBL/GenBank/DDBJ whole genome shotgun (WGS) entry which is preliminary data.</text>
</comment>